<dbReference type="Pfam" id="PF06985">
    <property type="entry name" value="HET"/>
    <property type="match status" value="1"/>
</dbReference>
<organism evidence="2 3">
    <name type="scientific">Lophiotrema nucula</name>
    <dbReference type="NCBI Taxonomy" id="690887"/>
    <lineage>
        <taxon>Eukaryota</taxon>
        <taxon>Fungi</taxon>
        <taxon>Dikarya</taxon>
        <taxon>Ascomycota</taxon>
        <taxon>Pezizomycotina</taxon>
        <taxon>Dothideomycetes</taxon>
        <taxon>Pleosporomycetidae</taxon>
        <taxon>Pleosporales</taxon>
        <taxon>Lophiotremataceae</taxon>
        <taxon>Lophiotrema</taxon>
    </lineage>
</organism>
<dbReference type="PANTHER" id="PTHR24148:SF64">
    <property type="entry name" value="HETEROKARYON INCOMPATIBILITY DOMAIN-CONTAINING PROTEIN"/>
    <property type="match status" value="1"/>
</dbReference>
<evidence type="ECO:0000313" key="3">
    <source>
        <dbReference type="Proteomes" id="UP000799770"/>
    </source>
</evidence>
<evidence type="ECO:0000259" key="1">
    <source>
        <dbReference type="Pfam" id="PF06985"/>
    </source>
</evidence>
<dbReference type="OrthoDB" id="2157530at2759"/>
<proteinExistence type="predicted"/>
<dbReference type="PANTHER" id="PTHR24148">
    <property type="entry name" value="ANKYRIN REPEAT DOMAIN-CONTAINING PROTEIN 39 HOMOLOG-RELATED"/>
    <property type="match status" value="1"/>
</dbReference>
<sequence>MDIGSRLVYTRNRIQYNTIDVAWPRRLLHIPSMTSIERTGTCTYSGIESPKYAVITYTWGRFQAPCGSPALPIKGTTWKIPPVLDTCFSVQSFQNVIDYIGETYEWIWLDVACIDQEQEEVKMSEVARQVGIFHGAMNAYAWLHSLPACEVDEGCQALGRIAWYHPLHRDDSSDESDNEVEERDKLILAHYKEQLQFIEETLHSIFLDPWFTSLWTLQESILRRDAYLLARDGLPIGHKAEMTVNEGGEVRSFSRWRTETIDTLGMSCRSISQSLQRYLDQGSFSKPDSEKATRILRMIEKVGFNFADAMNPNVQYSAARFRETNYPLDRIYGIVGIYRSVIPDSVQLPNPSEVTFDGLETAFASALNQSSPWLGQCFVHLEEPKPGKSWRIAQSSSVPRQLQEINANSPINYEGHFLLEDSGRVVAKGKACPMQVLWAYWSKMRQRGSPWATTWIGYPMTIAYDRIISEMWPACPIRRSYGPVVEWTNPELPDSQNDFSMTQHLLRQTRAQDLYVLHLGYQDGSFYRYPRGKDSLEVGLPVICRIVVSGCNDADEGSAEPILEEQGITWGLRLEKELGSRQRALGVILWRNDRGNWQRVGICTWFDHSKTRHDLIEWECPIF</sequence>
<keyword evidence="3" id="KW-1185">Reference proteome</keyword>
<dbReference type="InterPro" id="IPR010730">
    <property type="entry name" value="HET"/>
</dbReference>
<protein>
    <recommendedName>
        <fullName evidence="1">Heterokaryon incompatibility domain-containing protein</fullName>
    </recommendedName>
</protein>
<reference evidence="2" key="1">
    <citation type="journal article" date="2020" name="Stud. Mycol.">
        <title>101 Dothideomycetes genomes: a test case for predicting lifestyles and emergence of pathogens.</title>
        <authorList>
            <person name="Haridas S."/>
            <person name="Albert R."/>
            <person name="Binder M."/>
            <person name="Bloem J."/>
            <person name="Labutti K."/>
            <person name="Salamov A."/>
            <person name="Andreopoulos B."/>
            <person name="Baker S."/>
            <person name="Barry K."/>
            <person name="Bills G."/>
            <person name="Bluhm B."/>
            <person name="Cannon C."/>
            <person name="Castanera R."/>
            <person name="Culley D."/>
            <person name="Daum C."/>
            <person name="Ezra D."/>
            <person name="Gonzalez J."/>
            <person name="Henrissat B."/>
            <person name="Kuo A."/>
            <person name="Liang C."/>
            <person name="Lipzen A."/>
            <person name="Lutzoni F."/>
            <person name="Magnuson J."/>
            <person name="Mondo S."/>
            <person name="Nolan M."/>
            <person name="Ohm R."/>
            <person name="Pangilinan J."/>
            <person name="Park H.-J."/>
            <person name="Ramirez L."/>
            <person name="Alfaro M."/>
            <person name="Sun H."/>
            <person name="Tritt A."/>
            <person name="Yoshinaga Y."/>
            <person name="Zwiers L.-H."/>
            <person name="Turgeon B."/>
            <person name="Goodwin S."/>
            <person name="Spatafora J."/>
            <person name="Crous P."/>
            <person name="Grigoriev I."/>
        </authorList>
    </citation>
    <scope>NUCLEOTIDE SEQUENCE</scope>
    <source>
        <strain evidence="2">CBS 627.86</strain>
    </source>
</reference>
<dbReference type="AlphaFoldDB" id="A0A6A5YZ19"/>
<evidence type="ECO:0000313" key="2">
    <source>
        <dbReference type="EMBL" id="KAF2112064.1"/>
    </source>
</evidence>
<gene>
    <name evidence="2" type="ORF">BDV96DRAFT_168175</name>
</gene>
<dbReference type="EMBL" id="ML977332">
    <property type="protein sequence ID" value="KAF2112064.1"/>
    <property type="molecule type" value="Genomic_DNA"/>
</dbReference>
<dbReference type="Proteomes" id="UP000799770">
    <property type="component" value="Unassembled WGS sequence"/>
</dbReference>
<feature type="domain" description="Heterokaryon incompatibility" evidence="1">
    <location>
        <begin position="52"/>
        <end position="219"/>
    </location>
</feature>
<accession>A0A6A5YZ19</accession>
<name>A0A6A5YZ19_9PLEO</name>
<dbReference type="InterPro" id="IPR052895">
    <property type="entry name" value="HetReg/Transcr_Mod"/>
</dbReference>